<dbReference type="InterPro" id="IPR005321">
    <property type="entry name" value="Peptidase_S58_DmpA"/>
</dbReference>
<dbReference type="SUPFAM" id="SSF56266">
    <property type="entry name" value="DmpA/ArgJ-like"/>
    <property type="match status" value="1"/>
</dbReference>
<protein>
    <submittedName>
        <fullName evidence="2">P1 family peptidase</fullName>
    </submittedName>
</protein>
<dbReference type="EMBL" id="DVFJ01000037">
    <property type="protein sequence ID" value="HIQ72704.1"/>
    <property type="molecule type" value="Genomic_DNA"/>
</dbReference>
<comment type="similarity">
    <text evidence="1">Belongs to the peptidase S58 family.</text>
</comment>
<dbReference type="CDD" id="cd02252">
    <property type="entry name" value="nylC_like"/>
    <property type="match status" value="1"/>
</dbReference>
<dbReference type="Gene3D" id="3.60.70.12">
    <property type="entry name" value="L-amino peptidase D-ALA esterase/amidase"/>
    <property type="match status" value="1"/>
</dbReference>
<dbReference type="Pfam" id="PF03576">
    <property type="entry name" value="Peptidase_S58"/>
    <property type="match status" value="1"/>
</dbReference>
<dbReference type="PANTHER" id="PTHR36512">
    <property type="entry name" value="D-AMINOPEPTIDASE"/>
    <property type="match status" value="1"/>
</dbReference>
<gene>
    <name evidence="2" type="ORF">IAB73_10915</name>
</gene>
<dbReference type="InterPro" id="IPR016117">
    <property type="entry name" value="ArgJ-like_dom_sf"/>
</dbReference>
<dbReference type="Proteomes" id="UP000886887">
    <property type="component" value="Unassembled WGS sequence"/>
</dbReference>
<reference evidence="2" key="1">
    <citation type="submission" date="2020-10" db="EMBL/GenBank/DDBJ databases">
        <authorList>
            <person name="Gilroy R."/>
        </authorList>
    </citation>
    <scope>NUCLEOTIDE SEQUENCE</scope>
    <source>
        <strain evidence="2">ChiSxjej2B14-6234</strain>
    </source>
</reference>
<organism evidence="2 3">
    <name type="scientific">Candidatus Onthenecus intestinigallinarum</name>
    <dbReference type="NCBI Taxonomy" id="2840875"/>
    <lineage>
        <taxon>Bacteria</taxon>
        <taxon>Bacillati</taxon>
        <taxon>Bacillota</taxon>
        <taxon>Clostridia</taxon>
        <taxon>Eubacteriales</taxon>
        <taxon>Candidatus Onthenecus</taxon>
    </lineage>
</organism>
<dbReference type="PANTHER" id="PTHR36512:SF3">
    <property type="entry name" value="BLR5678 PROTEIN"/>
    <property type="match status" value="1"/>
</dbReference>
<dbReference type="AlphaFoldDB" id="A0A9D0ZBK5"/>
<evidence type="ECO:0000256" key="1">
    <source>
        <dbReference type="ARBA" id="ARBA00007068"/>
    </source>
</evidence>
<reference evidence="2" key="2">
    <citation type="journal article" date="2021" name="PeerJ">
        <title>Extensive microbial diversity within the chicken gut microbiome revealed by metagenomics and culture.</title>
        <authorList>
            <person name="Gilroy R."/>
            <person name="Ravi A."/>
            <person name="Getino M."/>
            <person name="Pursley I."/>
            <person name="Horton D.L."/>
            <person name="Alikhan N.F."/>
            <person name="Baker D."/>
            <person name="Gharbi K."/>
            <person name="Hall N."/>
            <person name="Watson M."/>
            <person name="Adriaenssens E.M."/>
            <person name="Foster-Nyarko E."/>
            <person name="Jarju S."/>
            <person name="Secka A."/>
            <person name="Antonio M."/>
            <person name="Oren A."/>
            <person name="Chaudhuri R.R."/>
            <person name="La Ragione R."/>
            <person name="Hildebrand F."/>
            <person name="Pallen M.J."/>
        </authorList>
    </citation>
    <scope>NUCLEOTIDE SEQUENCE</scope>
    <source>
        <strain evidence="2">ChiSxjej2B14-6234</strain>
    </source>
</reference>
<proteinExistence type="inferred from homology"/>
<comment type="caution">
    <text evidence="2">The sequence shown here is derived from an EMBL/GenBank/DDBJ whole genome shotgun (WGS) entry which is preliminary data.</text>
</comment>
<evidence type="ECO:0000313" key="3">
    <source>
        <dbReference type="Proteomes" id="UP000886887"/>
    </source>
</evidence>
<name>A0A9D0ZBK5_9FIRM</name>
<evidence type="ECO:0000313" key="2">
    <source>
        <dbReference type="EMBL" id="HIQ72704.1"/>
    </source>
</evidence>
<accession>A0A9D0ZBK5</accession>
<sequence>MYEGSITDVLGITVGQVELREARTGVTAVLCPPETVGGVDVRGAAPGTRETDLLRPGNLVKGPNAVLLCGGSAFGLAAADGAMRFFEELGEGVDVGVARVPIVPAAVLFDLGVGRADVRPTADMGYAACKVASNVVLQGAHGAGCGATVGKLVPGATPAPGGTGTASITLADGTHVGAIVCVNACGDVYDPQSGMILACGHLGGRATPAQASLTGARLEGRIGENTTIGVIATDARLSKEEANRLALSAHDGYARAIRPVHTMMDGDTIFAMATGQTACRLPLLMLCAAAAEAMARAIANAVVAARDEA</sequence>
<dbReference type="GO" id="GO:0004177">
    <property type="term" value="F:aminopeptidase activity"/>
    <property type="evidence" value="ECO:0007669"/>
    <property type="project" value="TreeGrafter"/>
</dbReference>